<sequence>MADDRVLKAFIHNTGEPLIPEICGYLQEVGFLQASPMQRGFKLDLTLISSLVERWRPETHTFHLSCGKCTITLKDVALQLGLLVDEPVIAGSAVILGKVELFTTVQRWLDIDQLVGKNFDKLPDDATKKAWWQIPFLRLRVTDPYMFLLVMRWNHGPSYVELPDELEDVRLLLDQ</sequence>
<dbReference type="InterPro" id="IPR019557">
    <property type="entry name" value="AminoTfrase-like_pln_mobile"/>
</dbReference>
<evidence type="ECO:0000313" key="3">
    <source>
        <dbReference type="Proteomes" id="UP001358586"/>
    </source>
</evidence>
<reference evidence="2 3" key="1">
    <citation type="submission" date="2023-03" db="EMBL/GenBank/DDBJ databases">
        <title>WGS of Gossypium arboreum.</title>
        <authorList>
            <person name="Yu D."/>
        </authorList>
    </citation>
    <scope>NUCLEOTIDE SEQUENCE [LARGE SCALE GENOMIC DNA]</scope>
    <source>
        <tissue evidence="2">Leaf</tissue>
    </source>
</reference>
<dbReference type="Proteomes" id="UP001358586">
    <property type="component" value="Chromosome 8"/>
</dbReference>
<feature type="domain" description="Aminotransferase-like plant mobile" evidence="1">
    <location>
        <begin position="41"/>
        <end position="118"/>
    </location>
</feature>
<proteinExistence type="predicted"/>
<evidence type="ECO:0000313" key="2">
    <source>
        <dbReference type="EMBL" id="KAK5811722.1"/>
    </source>
</evidence>
<evidence type="ECO:0000259" key="1">
    <source>
        <dbReference type="Pfam" id="PF10536"/>
    </source>
</evidence>
<dbReference type="PANTHER" id="PTHR46033:SF8">
    <property type="entry name" value="PROTEIN MAINTENANCE OF MERISTEMS-LIKE"/>
    <property type="match status" value="1"/>
</dbReference>
<accession>A0ABR0P1X1</accession>
<dbReference type="InterPro" id="IPR044824">
    <property type="entry name" value="MAIN-like"/>
</dbReference>
<gene>
    <name evidence="2" type="ORF">PVK06_027083</name>
</gene>
<name>A0ABR0P1X1_GOSAR</name>
<dbReference type="EMBL" id="JARKNE010000008">
    <property type="protein sequence ID" value="KAK5811722.1"/>
    <property type="molecule type" value="Genomic_DNA"/>
</dbReference>
<dbReference type="PANTHER" id="PTHR46033">
    <property type="entry name" value="PROTEIN MAIN-LIKE 2"/>
    <property type="match status" value="1"/>
</dbReference>
<dbReference type="Pfam" id="PF10536">
    <property type="entry name" value="PMD"/>
    <property type="match status" value="1"/>
</dbReference>
<comment type="caution">
    <text evidence="2">The sequence shown here is derived from an EMBL/GenBank/DDBJ whole genome shotgun (WGS) entry which is preliminary data.</text>
</comment>
<organism evidence="2 3">
    <name type="scientific">Gossypium arboreum</name>
    <name type="common">Tree cotton</name>
    <name type="synonym">Gossypium nanking</name>
    <dbReference type="NCBI Taxonomy" id="29729"/>
    <lineage>
        <taxon>Eukaryota</taxon>
        <taxon>Viridiplantae</taxon>
        <taxon>Streptophyta</taxon>
        <taxon>Embryophyta</taxon>
        <taxon>Tracheophyta</taxon>
        <taxon>Spermatophyta</taxon>
        <taxon>Magnoliopsida</taxon>
        <taxon>eudicotyledons</taxon>
        <taxon>Gunneridae</taxon>
        <taxon>Pentapetalae</taxon>
        <taxon>rosids</taxon>
        <taxon>malvids</taxon>
        <taxon>Malvales</taxon>
        <taxon>Malvaceae</taxon>
        <taxon>Malvoideae</taxon>
        <taxon>Gossypium</taxon>
    </lineage>
</organism>
<keyword evidence="3" id="KW-1185">Reference proteome</keyword>
<protein>
    <recommendedName>
        <fullName evidence="1">Aminotransferase-like plant mobile domain-containing protein</fullName>
    </recommendedName>
</protein>